<name>A0ABZ2EYX5_9FIRM</name>
<evidence type="ECO:0000313" key="2">
    <source>
        <dbReference type="EMBL" id="WWD85035.1"/>
    </source>
</evidence>
<reference evidence="2 3" key="1">
    <citation type="journal article" date="2023" name="PLoS ONE">
        <title>Genome-based metabolic and phylogenomic analysis of three Terrisporobacter species.</title>
        <authorList>
            <person name="Boer T."/>
            <person name="Bengelsdorf F.R."/>
            <person name="Bomeke M."/>
            <person name="Daniel R."/>
            <person name="Poehlein A."/>
        </authorList>
    </citation>
    <scope>NUCLEOTIDE SEQUENCE [LARGE SCALE GENOMIC DNA]</scope>
    <source>
        <strain evidence="2 3">DSM 1288</strain>
    </source>
</reference>
<dbReference type="InterPro" id="IPR055259">
    <property type="entry name" value="YkvP/CgeB_Glyco_trans-like"/>
</dbReference>
<protein>
    <recommendedName>
        <fullName evidence="1">Spore protein YkvP/CgeB glycosyl transferase-like domain-containing protein</fullName>
    </recommendedName>
</protein>
<feature type="domain" description="Spore protein YkvP/CgeB glycosyl transferase-like" evidence="1">
    <location>
        <begin position="199"/>
        <end position="334"/>
    </location>
</feature>
<sequence>MNMDENKTTIYDKKGYKTMKDIKIACIFDVFTYACFKDICNFIKIRPDNWKEIFEKENPDFFMIESVWKGNDGTWMSGRNLVRNEDLKEVILWCNNNNIPTVFWNKEDPANFNEFIHVAKLFDYIFTSDENTVNEYKKYVNHDNIYPLMFAANPIIHNPIKIIDKRIEKCCFAGTFYRDEYKERGERIKLLLDASLKSWGVDIYDRTLNLGIDKYAFPDDYKQYVKGTLTQDEIQLANKGYKVMLNVNIVDDSPTMFARRVFEGLASYTPVVSTKSIGVKEVFEGLVVASDDEKELYEEMVKLNEKEYYEKKALQGMRLVLNNHTSTNRMVYILKKLNIKYYDTIPDVALICEVYNKEGYIKAKSIFERQIYRDKKLFIIIKDENINIEIDKDKENIYIINKNILDNKDEFIKLLNCDYISVINLNNYYGAYYINDLINATLYSDAEIIGKKSFYSHCKYKLLNKDSISIQNENEDFQYVSSLDLDKSIFKTSILKDKNINSIEEIINSDKIDLFRFGCRYLSIDKFNFIENGSEVDEKIRRKIDI</sequence>
<proteinExistence type="predicted"/>
<dbReference type="EMBL" id="CP117523">
    <property type="protein sequence ID" value="WWD85035.1"/>
    <property type="molecule type" value="Genomic_DNA"/>
</dbReference>
<evidence type="ECO:0000259" key="1">
    <source>
        <dbReference type="Pfam" id="PF13524"/>
    </source>
</evidence>
<evidence type="ECO:0000313" key="3">
    <source>
        <dbReference type="Proteomes" id="UP001348492"/>
    </source>
</evidence>
<gene>
    <name evidence="2" type="ORF">TEGL_34820</name>
</gene>
<keyword evidence="3" id="KW-1185">Reference proteome</keyword>
<accession>A0ABZ2EYX5</accession>
<organism evidence="2 3">
    <name type="scientific">Terrisporobacter glycolicus ATCC 14880 = DSM 1288</name>
    <dbReference type="NCBI Taxonomy" id="1121315"/>
    <lineage>
        <taxon>Bacteria</taxon>
        <taxon>Bacillati</taxon>
        <taxon>Bacillota</taxon>
        <taxon>Clostridia</taxon>
        <taxon>Peptostreptococcales</taxon>
        <taxon>Peptostreptococcaceae</taxon>
        <taxon>Terrisporobacter</taxon>
    </lineage>
</organism>
<dbReference type="Pfam" id="PF13524">
    <property type="entry name" value="Glyco_trans_1_2"/>
    <property type="match status" value="1"/>
</dbReference>
<dbReference type="RefSeq" id="WP_018591681.1">
    <property type="nucleotide sequence ID" value="NZ_KB892631.1"/>
</dbReference>
<dbReference type="Proteomes" id="UP001348492">
    <property type="component" value="Chromosome"/>
</dbReference>